<dbReference type="HAMAP" id="MF_00074">
    <property type="entry name" value="16SrRNA_methyltr_G"/>
    <property type="match status" value="1"/>
</dbReference>
<dbReference type="EMBL" id="JAEPRJ010000001">
    <property type="protein sequence ID" value="MBK5898216.1"/>
    <property type="molecule type" value="Genomic_DNA"/>
</dbReference>
<keyword evidence="1 6" id="KW-0963">Cytoplasm</keyword>
<evidence type="ECO:0000256" key="2">
    <source>
        <dbReference type="ARBA" id="ARBA00022552"/>
    </source>
</evidence>
<keyword evidence="3 6" id="KW-0489">Methyltransferase</keyword>
<dbReference type="PANTHER" id="PTHR31760:SF0">
    <property type="entry name" value="S-ADENOSYL-L-METHIONINE-DEPENDENT METHYLTRANSFERASES SUPERFAMILY PROTEIN"/>
    <property type="match status" value="1"/>
</dbReference>
<feature type="binding site" evidence="6">
    <location>
        <position position="148"/>
    </location>
    <ligand>
        <name>S-adenosyl-L-methionine</name>
        <dbReference type="ChEBI" id="CHEBI:59789"/>
    </ligand>
</feature>
<reference evidence="7 8" key="1">
    <citation type="submission" date="2021-01" db="EMBL/GenBank/DDBJ databases">
        <title>Isolation and description of Catonella massiliensis sp. nov., a novel Catonella species, isolated from a stable periodontitis subject.</title>
        <authorList>
            <person name="Antezack A."/>
            <person name="Boxberger M."/>
            <person name="La Scola B."/>
            <person name="Monnet-Corti V."/>
        </authorList>
    </citation>
    <scope>NUCLEOTIDE SEQUENCE [LARGE SCALE GENOMIC DNA]</scope>
    <source>
        <strain evidence="7 8">Marseille-Q4567</strain>
    </source>
</reference>
<evidence type="ECO:0000256" key="6">
    <source>
        <dbReference type="HAMAP-Rule" id="MF_00074"/>
    </source>
</evidence>
<organism evidence="7 8">
    <name type="scientific">Catonella massiliensis</name>
    <dbReference type="NCBI Taxonomy" id="2799636"/>
    <lineage>
        <taxon>Bacteria</taxon>
        <taxon>Bacillati</taxon>
        <taxon>Bacillota</taxon>
        <taxon>Clostridia</taxon>
        <taxon>Lachnospirales</taxon>
        <taxon>Lachnospiraceae</taxon>
        <taxon>Catonella</taxon>
    </lineage>
</organism>
<dbReference type="Pfam" id="PF02527">
    <property type="entry name" value="GidB"/>
    <property type="match status" value="1"/>
</dbReference>
<dbReference type="CDD" id="cd02440">
    <property type="entry name" value="AdoMet_MTases"/>
    <property type="match status" value="1"/>
</dbReference>
<comment type="function">
    <text evidence="6">Specifically methylates the N7 position of a guanine in 16S rRNA.</text>
</comment>
<comment type="caution">
    <text evidence="7">The sequence shown here is derived from an EMBL/GenBank/DDBJ whole genome shotgun (WGS) entry which is preliminary data.</text>
</comment>
<feature type="binding site" evidence="6">
    <location>
        <position position="83"/>
    </location>
    <ligand>
        <name>S-adenosyl-L-methionine</name>
        <dbReference type="ChEBI" id="CHEBI:59789"/>
    </ligand>
</feature>
<dbReference type="InterPro" id="IPR029063">
    <property type="entry name" value="SAM-dependent_MTases_sf"/>
</dbReference>
<evidence type="ECO:0000256" key="3">
    <source>
        <dbReference type="ARBA" id="ARBA00022603"/>
    </source>
</evidence>
<dbReference type="PIRSF" id="PIRSF003078">
    <property type="entry name" value="GidB"/>
    <property type="match status" value="1"/>
</dbReference>
<dbReference type="SUPFAM" id="SSF53335">
    <property type="entry name" value="S-adenosyl-L-methionine-dependent methyltransferases"/>
    <property type="match status" value="1"/>
</dbReference>
<keyword evidence="2 6" id="KW-0698">rRNA processing</keyword>
<dbReference type="RefSeq" id="WP_208429648.1">
    <property type="nucleotide sequence ID" value="NZ_JAEPRJ010000001.1"/>
</dbReference>
<feature type="binding site" evidence="6">
    <location>
        <begin position="129"/>
        <end position="130"/>
    </location>
    <ligand>
        <name>S-adenosyl-L-methionine</name>
        <dbReference type="ChEBI" id="CHEBI:59789"/>
    </ligand>
</feature>
<evidence type="ECO:0000313" key="8">
    <source>
        <dbReference type="Proteomes" id="UP000604730"/>
    </source>
</evidence>
<dbReference type="InterPro" id="IPR003682">
    <property type="entry name" value="rRNA_ssu_MeTfrase_G"/>
</dbReference>
<keyword evidence="4 6" id="KW-0808">Transferase</keyword>
<evidence type="ECO:0000313" key="7">
    <source>
        <dbReference type="EMBL" id="MBK5898216.1"/>
    </source>
</evidence>
<comment type="subcellular location">
    <subcellularLocation>
        <location evidence="6">Cytoplasm</location>
    </subcellularLocation>
</comment>
<dbReference type="PANTHER" id="PTHR31760">
    <property type="entry name" value="S-ADENOSYL-L-METHIONINE-DEPENDENT METHYLTRANSFERASES SUPERFAMILY PROTEIN"/>
    <property type="match status" value="1"/>
</dbReference>
<keyword evidence="8" id="KW-1185">Reference proteome</keyword>
<name>A0ABS1J242_9FIRM</name>
<proteinExistence type="inferred from homology"/>
<comment type="caution">
    <text evidence="6">Lacks conserved residue(s) required for the propagation of feature annotation.</text>
</comment>
<comment type="similarity">
    <text evidence="6">Belongs to the methyltransferase superfamily. RNA methyltransferase RsmG family.</text>
</comment>
<accession>A0ABS1J242</accession>
<dbReference type="Proteomes" id="UP000604730">
    <property type="component" value="Unassembled WGS sequence"/>
</dbReference>
<dbReference type="EC" id="2.1.1.-" evidence="6"/>
<sequence length="239" mass="26981">MEDKSLIIKKLENEEITITSEQCDKLYRFYEMVIEKNKVMNLTAITDYEEFVIKHFVDSLMIAKVMDMTTPMTVLDIGTGAGFPGVPIKIVFPETKVLLLDSLNKRLNFLNEVIEELELKDIVTIHSRAEELQTKGEYRESFDLCISRAVSALPTLSEYCLPYVKPGGKFVAYKAVGADEEIEASKTAIRVLGGEIKDKAQFTIKDTDYTRVLISIEKVKNTPKKYPRAGGKPSKNPLC</sequence>
<dbReference type="NCBIfam" id="TIGR00138">
    <property type="entry name" value="rsmG_gidB"/>
    <property type="match status" value="1"/>
</dbReference>
<keyword evidence="5 6" id="KW-0949">S-adenosyl-L-methionine</keyword>
<evidence type="ECO:0000256" key="1">
    <source>
        <dbReference type="ARBA" id="ARBA00022490"/>
    </source>
</evidence>
<feature type="binding site" evidence="6">
    <location>
        <position position="78"/>
    </location>
    <ligand>
        <name>S-adenosyl-L-methionine</name>
        <dbReference type="ChEBI" id="CHEBI:59789"/>
    </ligand>
</feature>
<evidence type="ECO:0000256" key="5">
    <source>
        <dbReference type="ARBA" id="ARBA00022691"/>
    </source>
</evidence>
<dbReference type="Gene3D" id="3.40.50.150">
    <property type="entry name" value="Vaccinia Virus protein VP39"/>
    <property type="match status" value="1"/>
</dbReference>
<evidence type="ECO:0000256" key="4">
    <source>
        <dbReference type="ARBA" id="ARBA00022679"/>
    </source>
</evidence>
<gene>
    <name evidence="6 7" type="primary">rsmG</name>
    <name evidence="7" type="ORF">JJN12_10575</name>
</gene>
<protein>
    <recommendedName>
        <fullName evidence="6">Ribosomal RNA small subunit methyltransferase G</fullName>
        <ecNumber evidence="6">2.1.1.-</ecNumber>
    </recommendedName>
    <alternativeName>
        <fullName evidence="6">16S rRNA 7-methylguanosine methyltransferase</fullName>
        <shortName evidence="6">16S rRNA m7G methyltransferase</shortName>
    </alternativeName>
</protein>